<comment type="subcellular location">
    <subcellularLocation>
        <location evidence="2">Cell membrane</location>
        <topology evidence="2">Multi-pass membrane protein</topology>
    </subcellularLocation>
</comment>
<keyword evidence="15 19" id="KW-0472">Membrane</keyword>
<evidence type="ECO:0000256" key="19">
    <source>
        <dbReference type="SAM" id="Phobius"/>
    </source>
</evidence>
<gene>
    <name evidence="20" type="ORF">FDT80_02445</name>
</gene>
<dbReference type="PANTHER" id="PTHR46382:SF1">
    <property type="entry name" value="PHOSPHATIDATE CYTIDYLYLTRANSFERASE"/>
    <property type="match status" value="1"/>
</dbReference>
<dbReference type="InterPro" id="IPR000374">
    <property type="entry name" value="PC_trans"/>
</dbReference>
<keyword evidence="9" id="KW-0444">Lipid biosynthesis</keyword>
<evidence type="ECO:0000256" key="11">
    <source>
        <dbReference type="ARBA" id="ARBA00022692"/>
    </source>
</evidence>
<dbReference type="RefSeq" id="WP_138660645.1">
    <property type="nucleotide sequence ID" value="NZ_VANS01000001.1"/>
</dbReference>
<dbReference type="AlphaFoldDB" id="A0A5S3PJC0"/>
<evidence type="ECO:0000256" key="2">
    <source>
        <dbReference type="ARBA" id="ARBA00004651"/>
    </source>
</evidence>
<dbReference type="EMBL" id="VANS01000001">
    <property type="protein sequence ID" value="TMM54473.1"/>
    <property type="molecule type" value="Genomic_DNA"/>
</dbReference>
<dbReference type="UniPathway" id="UPA00557">
    <property type="reaction ID" value="UER00614"/>
</dbReference>
<evidence type="ECO:0000256" key="16">
    <source>
        <dbReference type="ARBA" id="ARBA00023209"/>
    </source>
</evidence>
<comment type="caution">
    <text evidence="20">The sequence shown here is derived from an EMBL/GenBank/DDBJ whole genome shotgun (WGS) entry which is preliminary data.</text>
</comment>
<keyword evidence="14" id="KW-0443">Lipid metabolism</keyword>
<evidence type="ECO:0000256" key="14">
    <source>
        <dbReference type="ARBA" id="ARBA00023098"/>
    </source>
</evidence>
<reference evidence="20 21" key="1">
    <citation type="submission" date="2019-05" db="EMBL/GenBank/DDBJ databases">
        <title>Sulfitobacter sabulilitoris sp. nov., isolated from a marine sand.</title>
        <authorList>
            <person name="Yoon J.-H."/>
        </authorList>
    </citation>
    <scope>NUCLEOTIDE SEQUENCE [LARGE SCALE GENOMIC DNA]</scope>
    <source>
        <strain evidence="20 21">HSMS-29</strain>
    </source>
</reference>
<evidence type="ECO:0000256" key="18">
    <source>
        <dbReference type="RuleBase" id="RU003938"/>
    </source>
</evidence>
<evidence type="ECO:0000256" key="6">
    <source>
        <dbReference type="ARBA" id="ARBA00012487"/>
    </source>
</evidence>
<dbReference type="PANTHER" id="PTHR46382">
    <property type="entry name" value="PHOSPHATIDATE CYTIDYLYLTRANSFERASE"/>
    <property type="match status" value="1"/>
</dbReference>
<dbReference type="Proteomes" id="UP000309550">
    <property type="component" value="Unassembled WGS sequence"/>
</dbReference>
<evidence type="ECO:0000256" key="9">
    <source>
        <dbReference type="ARBA" id="ARBA00022516"/>
    </source>
</evidence>
<evidence type="ECO:0000256" key="15">
    <source>
        <dbReference type="ARBA" id="ARBA00023136"/>
    </source>
</evidence>
<feature type="transmembrane region" description="Helical" evidence="19">
    <location>
        <begin position="175"/>
        <end position="192"/>
    </location>
</feature>
<keyword evidence="21" id="KW-1185">Reference proteome</keyword>
<comment type="similarity">
    <text evidence="5 18">Belongs to the CDS family.</text>
</comment>
<keyword evidence="17" id="KW-1208">Phospholipid metabolism</keyword>
<feature type="transmembrane region" description="Helical" evidence="19">
    <location>
        <begin position="134"/>
        <end position="154"/>
    </location>
</feature>
<feature type="transmembrane region" description="Helical" evidence="19">
    <location>
        <begin position="80"/>
        <end position="102"/>
    </location>
</feature>
<evidence type="ECO:0000256" key="3">
    <source>
        <dbReference type="ARBA" id="ARBA00005119"/>
    </source>
</evidence>
<feature type="transmembrane region" description="Helical" evidence="19">
    <location>
        <begin position="15"/>
        <end position="33"/>
    </location>
</feature>
<evidence type="ECO:0000256" key="12">
    <source>
        <dbReference type="ARBA" id="ARBA00022695"/>
    </source>
</evidence>
<evidence type="ECO:0000256" key="5">
    <source>
        <dbReference type="ARBA" id="ARBA00010185"/>
    </source>
</evidence>
<dbReference type="Pfam" id="PF01148">
    <property type="entry name" value="CTP_transf_1"/>
    <property type="match status" value="1"/>
</dbReference>
<keyword evidence="13 19" id="KW-1133">Transmembrane helix</keyword>
<evidence type="ECO:0000256" key="7">
    <source>
        <dbReference type="ARBA" id="ARBA00019373"/>
    </source>
</evidence>
<evidence type="ECO:0000256" key="10">
    <source>
        <dbReference type="ARBA" id="ARBA00022679"/>
    </source>
</evidence>
<accession>A0A5S3PJC0</accession>
<sequence>MTGASVDRPEKWGDLAARMGSGAAMVVIGLWGVWMGGHVFHVLVALICGLMVWELVGMLHPATRPVSVQLGGLAGAATLLAVYLPVGFALPILLAPALVGFGQLEKNRTLYMVFAVLVLLSGYGMMAVRDDLGFGWMLWLVTVVVATDVVGYFAGRMIGGPKFWPRVSPKKTWSGTAAGWIGAALVGLAFSINTGASAQLIGVSIALSMASQMGDIAESAVKRKMGVKDSSALIPGHGGLLDRFDGMLGASVFLLIIGQFIGFPPGLG</sequence>
<proteinExistence type="inferred from homology"/>
<feature type="transmembrane region" description="Helical" evidence="19">
    <location>
        <begin position="40"/>
        <end position="60"/>
    </location>
</feature>
<dbReference type="EC" id="2.7.7.41" evidence="6 18"/>
<dbReference type="GO" id="GO:0005886">
    <property type="term" value="C:plasma membrane"/>
    <property type="evidence" value="ECO:0007669"/>
    <property type="project" value="UniProtKB-SubCell"/>
</dbReference>
<keyword evidence="11 18" id="KW-0812">Transmembrane</keyword>
<feature type="transmembrane region" description="Helical" evidence="19">
    <location>
        <begin position="109"/>
        <end position="128"/>
    </location>
</feature>
<organism evidence="20 21">
    <name type="scientific">Sulfitobacter sabulilitoris</name>
    <dbReference type="NCBI Taxonomy" id="2562655"/>
    <lineage>
        <taxon>Bacteria</taxon>
        <taxon>Pseudomonadati</taxon>
        <taxon>Pseudomonadota</taxon>
        <taxon>Alphaproteobacteria</taxon>
        <taxon>Rhodobacterales</taxon>
        <taxon>Roseobacteraceae</taxon>
        <taxon>Sulfitobacter</taxon>
    </lineage>
</organism>
<evidence type="ECO:0000256" key="17">
    <source>
        <dbReference type="ARBA" id="ARBA00023264"/>
    </source>
</evidence>
<dbReference type="OrthoDB" id="9799199at2"/>
<evidence type="ECO:0000313" key="21">
    <source>
        <dbReference type="Proteomes" id="UP000309550"/>
    </source>
</evidence>
<protein>
    <recommendedName>
        <fullName evidence="7 18">Phosphatidate cytidylyltransferase</fullName>
        <ecNumber evidence="6 18">2.7.7.41</ecNumber>
    </recommendedName>
</protein>
<evidence type="ECO:0000256" key="4">
    <source>
        <dbReference type="ARBA" id="ARBA00005189"/>
    </source>
</evidence>
<evidence type="ECO:0000256" key="8">
    <source>
        <dbReference type="ARBA" id="ARBA00022475"/>
    </source>
</evidence>
<keyword evidence="8" id="KW-1003">Cell membrane</keyword>
<keyword evidence="10 18" id="KW-0808">Transferase</keyword>
<keyword evidence="12 18" id="KW-0548">Nucleotidyltransferase</keyword>
<dbReference type="GO" id="GO:0004605">
    <property type="term" value="F:phosphatidate cytidylyltransferase activity"/>
    <property type="evidence" value="ECO:0007669"/>
    <property type="project" value="UniProtKB-EC"/>
</dbReference>
<feature type="transmembrane region" description="Helical" evidence="19">
    <location>
        <begin position="247"/>
        <end position="267"/>
    </location>
</feature>
<evidence type="ECO:0000313" key="20">
    <source>
        <dbReference type="EMBL" id="TMM54473.1"/>
    </source>
</evidence>
<comment type="pathway">
    <text evidence="4">Lipid metabolism.</text>
</comment>
<dbReference type="GO" id="GO:0016024">
    <property type="term" value="P:CDP-diacylglycerol biosynthetic process"/>
    <property type="evidence" value="ECO:0007669"/>
    <property type="project" value="UniProtKB-UniPathway"/>
</dbReference>
<name>A0A5S3PJC0_9RHOB</name>
<dbReference type="PROSITE" id="PS01315">
    <property type="entry name" value="CDS"/>
    <property type="match status" value="1"/>
</dbReference>
<evidence type="ECO:0000256" key="1">
    <source>
        <dbReference type="ARBA" id="ARBA00001698"/>
    </source>
</evidence>
<keyword evidence="16" id="KW-0594">Phospholipid biosynthesis</keyword>
<evidence type="ECO:0000256" key="13">
    <source>
        <dbReference type="ARBA" id="ARBA00022989"/>
    </source>
</evidence>
<comment type="catalytic activity">
    <reaction evidence="1 18">
        <text>a 1,2-diacyl-sn-glycero-3-phosphate + CTP + H(+) = a CDP-1,2-diacyl-sn-glycerol + diphosphate</text>
        <dbReference type="Rhea" id="RHEA:16229"/>
        <dbReference type="ChEBI" id="CHEBI:15378"/>
        <dbReference type="ChEBI" id="CHEBI:33019"/>
        <dbReference type="ChEBI" id="CHEBI:37563"/>
        <dbReference type="ChEBI" id="CHEBI:58332"/>
        <dbReference type="ChEBI" id="CHEBI:58608"/>
        <dbReference type="EC" id="2.7.7.41"/>
    </reaction>
</comment>
<comment type="pathway">
    <text evidence="3 18">Phospholipid metabolism; CDP-diacylglycerol biosynthesis; CDP-diacylglycerol from sn-glycerol 3-phosphate: step 3/3.</text>
</comment>